<feature type="region of interest" description="Disordered" evidence="4">
    <location>
        <begin position="741"/>
        <end position="766"/>
    </location>
</feature>
<dbReference type="Gene3D" id="1.25.40.20">
    <property type="entry name" value="Ankyrin repeat-containing domain"/>
    <property type="match status" value="2"/>
</dbReference>
<keyword evidence="1" id="KW-0677">Repeat</keyword>
<dbReference type="SMART" id="SM00248">
    <property type="entry name" value="ANK"/>
    <property type="match status" value="3"/>
</dbReference>
<accession>A0A150H2Q0</accession>
<evidence type="ECO:0000313" key="6">
    <source>
        <dbReference type="Proteomes" id="UP000075714"/>
    </source>
</evidence>
<evidence type="ECO:0000256" key="1">
    <source>
        <dbReference type="ARBA" id="ARBA00022737"/>
    </source>
</evidence>
<feature type="compositionally biased region" description="Gly residues" evidence="4">
    <location>
        <begin position="592"/>
        <end position="606"/>
    </location>
</feature>
<evidence type="ECO:0000256" key="4">
    <source>
        <dbReference type="SAM" id="MobiDB-lite"/>
    </source>
</evidence>
<feature type="compositionally biased region" description="Low complexity" evidence="4">
    <location>
        <begin position="543"/>
        <end position="565"/>
    </location>
</feature>
<name>A0A150H2Q0_GONPE</name>
<sequence length="1103" mass="109620">MAAKVVVEFAVVHEGQRTHFKTNEETPITKVWERYVQCRKWTEATASRHRLFHDESRGLRLGGTVKTNKIQNGGEVHVYELSDDELINVVICDQYGNTQSYAGWMEDDAAYWVERFRAAVWEGVGVQGAQPTPEATRRAEKYDLYSADNGGKMLITAPLQVRLESLSDNGAEEGRGMCTANLVCFRYVLTLLTEAGSAEQELSRRLRSEPLTAAASRGHVGVVRALLEGGYPVDVQDYSGDSPLSAAASAPHGHCEMVALLLAAGASASARSLDGETALHAAASAGCAGCVRCLLGAGADPEAQSDLLLAYEEVARIGAAAAAAAAAASEAAASATDGAGVAGAGRRQRPTWQEQSWYGAYDYGDEEHYNDLAGDDQDGGGAGGGGSADQEEAAEPEPEPERPRAADLVDLSAVKLVPLNRREQLQEELGRAAEGGKGGGAAAATAGAAPATSASLDDVAPAPVVGGGGAKRAKPTKVKISLVFKDEDQGGGGGAGGGNAWRNGESVPFAVRPVWDKGAGMGPLSWEGDGAVAAAAGGGSGAVAGRDANNKQAPAANGGPTGRPAAPRPPLTDMEFPSLGPGPALGAAEGQHAGGGVDADGGGGGAAEDDPILRALQLLKVPGTDILTPHLLLEGPCLRHLYGNLFRGRPRIADSQLIAVLSRYGAVTAFQSFEGGAAVAVSYRTDDVASAVAAGLGAGDALGLLGPGSAAGAGGLTVSGMLEFPTDDALAREMLQAERAAGGGFSGGGRGGGGGGRGAVVSHLKPDAPPFVPGAVARAAAPATAQRPQAAFPLLPSQPPAPAPRTAAAPAAAAAADSQHRSFGNGAAAGTAHHAATTVPAATSAANNNPSSSSNNNNNTDYNDYGGWAPGGGDYGWDVGGAAAGGSDWAAADVPPAAADRPAAGADALPGSTAAPQPEEQAPWPVPPVAAPSGQLPTAATATTTLPPQSPPAPLTPAVPTAALPMSASAVSRAAALLPVRPPGLVVVTPVSLTGPAAGGAAAAAPVGFALATAAQPALAPAVMPSPPQAPAAAALAAMPWLAAAPKALSPPGAPSALAAAPMGPCGAGQLGGPHGQQGQQDGNGGDDDDEDMLADVLGLCLG</sequence>
<proteinExistence type="predicted"/>
<feature type="compositionally biased region" description="Acidic residues" evidence="4">
    <location>
        <begin position="1085"/>
        <end position="1094"/>
    </location>
</feature>
<feature type="region of interest" description="Disordered" evidence="4">
    <location>
        <begin position="536"/>
        <end position="606"/>
    </location>
</feature>
<dbReference type="Proteomes" id="UP000075714">
    <property type="component" value="Unassembled WGS sequence"/>
</dbReference>
<gene>
    <name evidence="5" type="ORF">GPECTOR_1g310</name>
</gene>
<feature type="region of interest" description="Disordered" evidence="4">
    <location>
        <begin position="792"/>
        <end position="862"/>
    </location>
</feature>
<feature type="compositionally biased region" description="Low complexity" evidence="4">
    <location>
        <begin position="899"/>
        <end position="923"/>
    </location>
</feature>
<feature type="compositionally biased region" description="Acidic residues" evidence="4">
    <location>
        <begin position="389"/>
        <end position="398"/>
    </location>
</feature>
<feature type="compositionally biased region" description="Gly residues" evidence="4">
    <location>
        <begin position="1066"/>
        <end position="1076"/>
    </location>
</feature>
<dbReference type="PANTHER" id="PTHR24171">
    <property type="entry name" value="ANKYRIN REPEAT DOMAIN-CONTAINING PROTEIN 39-RELATED"/>
    <property type="match status" value="1"/>
</dbReference>
<dbReference type="Pfam" id="PF12796">
    <property type="entry name" value="Ank_2"/>
    <property type="match status" value="1"/>
</dbReference>
<evidence type="ECO:0000256" key="3">
    <source>
        <dbReference type="PROSITE-ProRule" id="PRU00023"/>
    </source>
</evidence>
<keyword evidence="6" id="KW-1185">Reference proteome</keyword>
<feature type="region of interest" description="Disordered" evidence="4">
    <location>
        <begin position="368"/>
        <end position="409"/>
    </location>
</feature>
<dbReference type="EMBL" id="LSYV01000002">
    <property type="protein sequence ID" value="KXZ56351.1"/>
    <property type="molecule type" value="Genomic_DNA"/>
</dbReference>
<feature type="compositionally biased region" description="Low complexity" evidence="4">
    <location>
        <begin position="824"/>
        <end position="862"/>
    </location>
</feature>
<dbReference type="STRING" id="33097.A0A150H2Q0"/>
<feature type="region of interest" description="Disordered" evidence="4">
    <location>
        <begin position="484"/>
        <end position="504"/>
    </location>
</feature>
<organism evidence="5 6">
    <name type="scientific">Gonium pectorale</name>
    <name type="common">Green alga</name>
    <dbReference type="NCBI Taxonomy" id="33097"/>
    <lineage>
        <taxon>Eukaryota</taxon>
        <taxon>Viridiplantae</taxon>
        <taxon>Chlorophyta</taxon>
        <taxon>core chlorophytes</taxon>
        <taxon>Chlorophyceae</taxon>
        <taxon>CS clade</taxon>
        <taxon>Chlamydomonadales</taxon>
        <taxon>Volvocaceae</taxon>
        <taxon>Gonium</taxon>
    </lineage>
</organism>
<keyword evidence="2 3" id="KW-0040">ANK repeat</keyword>
<comment type="caution">
    <text evidence="5">The sequence shown here is derived from an EMBL/GenBank/DDBJ whole genome shotgun (WGS) entry which is preliminary data.</text>
</comment>
<feature type="compositionally biased region" description="Gly residues" evidence="4">
    <location>
        <begin position="741"/>
        <end position="758"/>
    </location>
</feature>
<feature type="repeat" description="ANK" evidence="3">
    <location>
        <begin position="274"/>
        <end position="306"/>
    </location>
</feature>
<feature type="compositionally biased region" description="Low complexity" evidence="4">
    <location>
        <begin position="804"/>
        <end position="816"/>
    </location>
</feature>
<feature type="repeat" description="ANK" evidence="3">
    <location>
        <begin position="239"/>
        <end position="273"/>
    </location>
</feature>
<evidence type="ECO:0000256" key="2">
    <source>
        <dbReference type="ARBA" id="ARBA00023043"/>
    </source>
</evidence>
<dbReference type="SUPFAM" id="SSF48403">
    <property type="entry name" value="Ankyrin repeat"/>
    <property type="match status" value="1"/>
</dbReference>
<dbReference type="PROSITE" id="PS50088">
    <property type="entry name" value="ANK_REPEAT"/>
    <property type="match status" value="3"/>
</dbReference>
<feature type="region of interest" description="Disordered" evidence="4">
    <location>
        <begin position="1065"/>
        <end position="1095"/>
    </location>
</feature>
<dbReference type="AlphaFoldDB" id="A0A150H2Q0"/>
<dbReference type="OrthoDB" id="548629at2759"/>
<dbReference type="InterPro" id="IPR002110">
    <property type="entry name" value="Ankyrin_rpt"/>
</dbReference>
<dbReference type="PROSITE" id="PS50297">
    <property type="entry name" value="ANK_REP_REGION"/>
    <property type="match status" value="1"/>
</dbReference>
<evidence type="ECO:0000313" key="5">
    <source>
        <dbReference type="EMBL" id="KXZ56351.1"/>
    </source>
</evidence>
<reference evidence="6" key="1">
    <citation type="journal article" date="2016" name="Nat. Commun.">
        <title>The Gonium pectorale genome demonstrates co-option of cell cycle regulation during the evolution of multicellularity.</title>
        <authorList>
            <person name="Hanschen E.R."/>
            <person name="Marriage T.N."/>
            <person name="Ferris P.J."/>
            <person name="Hamaji T."/>
            <person name="Toyoda A."/>
            <person name="Fujiyama A."/>
            <person name="Neme R."/>
            <person name="Noguchi H."/>
            <person name="Minakuchi Y."/>
            <person name="Suzuki M."/>
            <person name="Kawai-Toyooka H."/>
            <person name="Smith D.R."/>
            <person name="Sparks H."/>
            <person name="Anderson J."/>
            <person name="Bakaric R."/>
            <person name="Luria V."/>
            <person name="Karger A."/>
            <person name="Kirschner M.W."/>
            <person name="Durand P.M."/>
            <person name="Michod R.E."/>
            <person name="Nozaki H."/>
            <person name="Olson B.J."/>
        </authorList>
    </citation>
    <scope>NUCLEOTIDE SEQUENCE [LARGE SCALE GENOMIC DNA]</scope>
    <source>
        <strain evidence="6">NIES-2863</strain>
    </source>
</reference>
<dbReference type="PANTHER" id="PTHR24171:SF10">
    <property type="entry name" value="ANKYRIN REPEAT DOMAIN-CONTAINING PROTEIN 29-LIKE"/>
    <property type="match status" value="1"/>
</dbReference>
<feature type="repeat" description="ANK" evidence="3">
    <location>
        <begin position="206"/>
        <end position="238"/>
    </location>
</feature>
<protein>
    <submittedName>
        <fullName evidence="5">Uncharacterized protein</fullName>
    </submittedName>
</protein>
<feature type="compositionally biased region" description="Low complexity" evidence="4">
    <location>
        <begin position="936"/>
        <end position="947"/>
    </location>
</feature>
<feature type="region of interest" description="Disordered" evidence="4">
    <location>
        <begin position="899"/>
        <end position="954"/>
    </location>
</feature>
<feature type="compositionally biased region" description="Low complexity" evidence="4">
    <location>
        <begin position="579"/>
        <end position="588"/>
    </location>
</feature>
<feature type="compositionally biased region" description="Gly residues" evidence="4">
    <location>
        <begin position="490"/>
        <end position="499"/>
    </location>
</feature>
<dbReference type="InterPro" id="IPR036770">
    <property type="entry name" value="Ankyrin_rpt-contain_sf"/>
</dbReference>